<proteinExistence type="predicted"/>
<evidence type="ECO:0000259" key="3">
    <source>
        <dbReference type="Pfam" id="PF24983"/>
    </source>
</evidence>
<keyword evidence="1" id="KW-0175">Coiled coil</keyword>
<dbReference type="InterPro" id="IPR056676">
    <property type="entry name" value="DUF7774"/>
</dbReference>
<name>A0A0K0DLX9_ANGCA</name>
<feature type="domain" description="DUF7774" evidence="3">
    <location>
        <begin position="145"/>
        <end position="240"/>
    </location>
</feature>
<feature type="coiled-coil region" evidence="1">
    <location>
        <begin position="86"/>
        <end position="134"/>
    </location>
</feature>
<evidence type="ECO:0000256" key="2">
    <source>
        <dbReference type="SAM" id="MobiDB-lite"/>
    </source>
</evidence>
<dbReference type="Pfam" id="PF24983">
    <property type="entry name" value="DUF7774"/>
    <property type="match status" value="1"/>
</dbReference>
<dbReference type="PANTHER" id="PTHR38630">
    <property type="entry name" value="PROTEIN CBG12780"/>
    <property type="match status" value="1"/>
</dbReference>
<evidence type="ECO:0000313" key="4">
    <source>
        <dbReference type="Proteomes" id="UP000035642"/>
    </source>
</evidence>
<evidence type="ECO:0000313" key="5">
    <source>
        <dbReference type="WBParaSite" id="ACAC_0001264601-mRNA-1"/>
    </source>
</evidence>
<accession>A0A0K0DLX9</accession>
<reference evidence="5" key="2">
    <citation type="submission" date="2017-02" db="UniProtKB">
        <authorList>
            <consortium name="WormBaseParasite"/>
        </authorList>
    </citation>
    <scope>IDENTIFICATION</scope>
</reference>
<sequence>MKPPEEESRVNEIKMRKRWKTTETKEQESSFGGTDKALKSIAENTEEITDEIEGESQENSRVAEIKRRVNITNTETADKMQELTELRILIIRIEELELANRKLTLQIRRMKKQLSEKERKIEELTSLVSFLQKTEEPEKPDEKPTSQQEATAVRGLEIMKRNQLLEHSVRNVERTMLCNFFEAVEPKPTQEIVMVIDRALSNAIDVLLMRPDKFDDFVDNELRIFLLDTQKAKRILLDVMLLHPEYVPRTWGGDVLAKRQSEARLEAMRKRQPAQVSDSKTNVEKENPRQNLAAPNGKSFAKTSAISKGVQLKSIRMAPNVMKTDQTPPPKSNPDTSVSAFLIVCNKAGVKA</sequence>
<dbReference type="PANTHER" id="PTHR38630:SF1">
    <property type="entry name" value="DEK_C DOMAIN-CONTAINING PROTEIN-RELATED"/>
    <property type="match status" value="1"/>
</dbReference>
<reference evidence="4" key="1">
    <citation type="submission" date="2012-09" db="EMBL/GenBank/DDBJ databases">
        <authorList>
            <person name="Martin A.A."/>
        </authorList>
    </citation>
    <scope>NUCLEOTIDE SEQUENCE</scope>
</reference>
<evidence type="ECO:0000256" key="1">
    <source>
        <dbReference type="SAM" id="Coils"/>
    </source>
</evidence>
<keyword evidence="4" id="KW-1185">Reference proteome</keyword>
<feature type="compositionally biased region" description="Basic and acidic residues" evidence="2">
    <location>
        <begin position="1"/>
        <end position="28"/>
    </location>
</feature>
<feature type="region of interest" description="Disordered" evidence="2">
    <location>
        <begin position="268"/>
        <end position="300"/>
    </location>
</feature>
<dbReference type="Proteomes" id="UP000035642">
    <property type="component" value="Unassembled WGS sequence"/>
</dbReference>
<dbReference type="AlphaFoldDB" id="A0A0K0DLX9"/>
<dbReference type="WBParaSite" id="ACAC_0001264601-mRNA-1">
    <property type="protein sequence ID" value="ACAC_0001264601-mRNA-1"/>
    <property type="gene ID" value="ACAC_0001264601"/>
</dbReference>
<dbReference type="STRING" id="6313.A0A0K0DLX9"/>
<feature type="region of interest" description="Disordered" evidence="2">
    <location>
        <begin position="1"/>
        <end position="38"/>
    </location>
</feature>
<organism evidence="4 5">
    <name type="scientific">Angiostrongylus cantonensis</name>
    <name type="common">Rat lungworm</name>
    <dbReference type="NCBI Taxonomy" id="6313"/>
    <lineage>
        <taxon>Eukaryota</taxon>
        <taxon>Metazoa</taxon>
        <taxon>Ecdysozoa</taxon>
        <taxon>Nematoda</taxon>
        <taxon>Chromadorea</taxon>
        <taxon>Rhabditida</taxon>
        <taxon>Rhabditina</taxon>
        <taxon>Rhabditomorpha</taxon>
        <taxon>Strongyloidea</taxon>
        <taxon>Metastrongylidae</taxon>
        <taxon>Angiostrongylus</taxon>
    </lineage>
</organism>
<protein>
    <submittedName>
        <fullName evidence="5">GED domain-containing protein</fullName>
    </submittedName>
</protein>